<name>A0ABW1WAX2_9GAMM</name>
<dbReference type="InterPro" id="IPR010538">
    <property type="entry name" value="DHOR"/>
</dbReference>
<dbReference type="Pfam" id="PF06537">
    <property type="entry name" value="DHOR"/>
    <property type="match status" value="1"/>
</dbReference>
<dbReference type="InterPro" id="IPR051395">
    <property type="entry name" value="Cytochrome_c_Peroxidase/MauG"/>
</dbReference>
<comment type="caution">
    <text evidence="1">The sequence shown here is derived from an EMBL/GenBank/DDBJ whole genome shotgun (WGS) entry which is preliminary data.</text>
</comment>
<dbReference type="Proteomes" id="UP001596264">
    <property type="component" value="Unassembled WGS sequence"/>
</dbReference>
<gene>
    <name evidence="1" type="ORF">ACFP58_10150</name>
</gene>
<dbReference type="PANTHER" id="PTHR30600">
    <property type="entry name" value="CYTOCHROME C PEROXIDASE-RELATED"/>
    <property type="match status" value="1"/>
</dbReference>
<dbReference type="EMBL" id="JBHSTZ010000031">
    <property type="protein sequence ID" value="MFC6381812.1"/>
    <property type="molecule type" value="Genomic_DNA"/>
</dbReference>
<dbReference type="PANTHER" id="PTHR30600:SF4">
    <property type="entry name" value="CYTOCHROME C DOMAIN-CONTAINING PROTEIN"/>
    <property type="match status" value="1"/>
</dbReference>
<dbReference type="RefSeq" id="WP_201562005.1">
    <property type="nucleotide sequence ID" value="NZ_CAJGZK010000006.1"/>
</dbReference>
<proteinExistence type="predicted"/>
<evidence type="ECO:0000313" key="1">
    <source>
        <dbReference type="EMBL" id="MFC6381812.1"/>
    </source>
</evidence>
<evidence type="ECO:0000313" key="2">
    <source>
        <dbReference type="Proteomes" id="UP001596264"/>
    </source>
</evidence>
<protein>
    <submittedName>
        <fullName evidence="1">Di-heme oxidoredictase family protein</fullName>
    </submittedName>
</protein>
<organism evidence="1 2">
    <name type="scientific">Psychrobacter glacincola</name>
    <dbReference type="NCBI Taxonomy" id="56810"/>
    <lineage>
        <taxon>Bacteria</taxon>
        <taxon>Pseudomonadati</taxon>
        <taxon>Pseudomonadota</taxon>
        <taxon>Gammaproteobacteria</taxon>
        <taxon>Moraxellales</taxon>
        <taxon>Moraxellaceae</taxon>
        <taxon>Psychrobacter</taxon>
    </lineage>
</organism>
<sequence>MHIQKAFKAKPRPAIYSSFISKSITTSTPISAPSTLSLALVCALSISACQPSTDVANDSAENNRKIQEHSQSQALTLERAQTIEALAGVPMQQLASFDAQEIKQGGDTGISITSSESYSKPSSNITASRKGNFFIGNAFFRQPWVIAPASTDSRDGLGALFNVAACQSCHVKDGRGHAPMNADDDADSLLVRLAMPATTDEQRQQLKSSLIEKVAHPMYGGQLQDRGIQGVPAEARIAVKWTDKPVTFADGYVETLRAPTFNLTNPGYGAFDEALMVSPRVALPMIGLGLLEQIPDADIKKQAVSNHKNSNDITGKFNVAMDPRTGKVALGRFGWKAGQTELITQNQSAFNEDMGLTSNIRPHESCMPTQTACKNAITGADEQGSGKSPVEVSDEVAKFVEFYTRNLAVPHRRNADDKLVLAGKKRFYDMGCQSCHTPRYQLPKTADDHLEQHGQVIYPYTDMLLHDMGDDLADRTIAGKLPAKDLQVEFLANSYEWRTPALWGIGLAQTVDSQATFLHDGRARTLMEAVLWHGGEAKKQQQRVLKLDKQGRAELNAFLQSL</sequence>
<dbReference type="PIRSF" id="PIRSF028099">
    <property type="entry name" value="DUF1111"/>
    <property type="match status" value="1"/>
</dbReference>
<dbReference type="Gene3D" id="1.10.760.10">
    <property type="entry name" value="Cytochrome c-like domain"/>
    <property type="match status" value="1"/>
</dbReference>
<reference evidence="2" key="1">
    <citation type="journal article" date="2019" name="Int. J. Syst. Evol. Microbiol.">
        <title>The Global Catalogue of Microorganisms (GCM) 10K type strain sequencing project: providing services to taxonomists for standard genome sequencing and annotation.</title>
        <authorList>
            <consortium name="The Broad Institute Genomics Platform"/>
            <consortium name="The Broad Institute Genome Sequencing Center for Infectious Disease"/>
            <person name="Wu L."/>
            <person name="Ma J."/>
        </authorList>
    </citation>
    <scope>NUCLEOTIDE SEQUENCE [LARGE SCALE GENOMIC DNA]</scope>
    <source>
        <strain evidence="2">CCM 2050</strain>
    </source>
</reference>
<dbReference type="SUPFAM" id="SSF46626">
    <property type="entry name" value="Cytochrome c"/>
    <property type="match status" value="1"/>
</dbReference>
<accession>A0ABW1WAX2</accession>
<keyword evidence="2" id="KW-1185">Reference proteome</keyword>
<dbReference type="InterPro" id="IPR036909">
    <property type="entry name" value="Cyt_c-like_dom_sf"/>
</dbReference>